<name>A0A6U2NBJ7_9STRA</name>
<evidence type="ECO:0000313" key="7">
    <source>
        <dbReference type="EMBL" id="CAD9572235.1"/>
    </source>
</evidence>
<dbReference type="GO" id="GO:0032259">
    <property type="term" value="P:methylation"/>
    <property type="evidence" value="ECO:0007669"/>
    <property type="project" value="UniProtKB-KW"/>
</dbReference>
<dbReference type="Pfam" id="PF13847">
    <property type="entry name" value="Methyltransf_31"/>
    <property type="match status" value="1"/>
</dbReference>
<dbReference type="InterPro" id="IPR025714">
    <property type="entry name" value="Methyltranfer_dom"/>
</dbReference>
<feature type="domain" description="Methyltransferase" evidence="6">
    <location>
        <begin position="120"/>
        <end position="181"/>
    </location>
</feature>
<dbReference type="Gene3D" id="3.40.50.150">
    <property type="entry name" value="Vaccinia Virus protein VP39"/>
    <property type="match status" value="1"/>
</dbReference>
<feature type="region of interest" description="Disordered" evidence="5">
    <location>
        <begin position="52"/>
        <end position="79"/>
    </location>
</feature>
<dbReference type="PANTHER" id="PTHR13610:SF11">
    <property type="entry name" value="METHYLTRANSFERASE DOMAIN-CONTAINING PROTEIN"/>
    <property type="match status" value="1"/>
</dbReference>
<accession>A0A6U2NBJ7</accession>
<keyword evidence="2" id="KW-0489">Methyltransferase</keyword>
<proteinExistence type="inferred from homology"/>
<evidence type="ECO:0000256" key="2">
    <source>
        <dbReference type="ARBA" id="ARBA00022603"/>
    </source>
</evidence>
<sequence length="267" mass="28853">MPQPESSSCFASDLEVRLHAQTEKLEEVHLDAAIDAQLTVVTTPSTACVSLPSQEFSSGKKGSELPQNNGGNEMIGRSSPIFDDYTNPNAVGNCLSPFVPSKSERIMKFIEISGLKEGSSKEDTLLDIGCGDGRVCIIAAKETGCKALGIDVSPPCIRNANMIAKEENVCDLCAFLEADMTIHPDILLGASSVLSDRLKSCTIAFLYTYPTLLTKLIPILSELMKKGNLRTVGTLTYHLPSENADVAQKDEKHDIQIYSKVEATLVQ</sequence>
<evidence type="ECO:0000259" key="6">
    <source>
        <dbReference type="Pfam" id="PF13847"/>
    </source>
</evidence>
<evidence type="ECO:0000256" key="3">
    <source>
        <dbReference type="ARBA" id="ARBA00022679"/>
    </source>
</evidence>
<keyword evidence="4" id="KW-0949">S-adenosyl-L-methionine</keyword>
<dbReference type="InterPro" id="IPR026170">
    <property type="entry name" value="FAM173A/B"/>
</dbReference>
<dbReference type="EMBL" id="HBGY01012238">
    <property type="protein sequence ID" value="CAD9572235.1"/>
    <property type="molecule type" value="Transcribed_RNA"/>
</dbReference>
<protein>
    <recommendedName>
        <fullName evidence="6">Methyltransferase domain-containing protein</fullName>
    </recommendedName>
</protein>
<evidence type="ECO:0000256" key="4">
    <source>
        <dbReference type="ARBA" id="ARBA00022691"/>
    </source>
</evidence>
<dbReference type="InterPro" id="IPR029063">
    <property type="entry name" value="SAM-dependent_MTases_sf"/>
</dbReference>
<organism evidence="8">
    <name type="scientific">Leptocylindrus danicus</name>
    <dbReference type="NCBI Taxonomy" id="163516"/>
    <lineage>
        <taxon>Eukaryota</taxon>
        <taxon>Sar</taxon>
        <taxon>Stramenopiles</taxon>
        <taxon>Ochrophyta</taxon>
        <taxon>Bacillariophyta</taxon>
        <taxon>Coscinodiscophyceae</taxon>
        <taxon>Chaetocerotophycidae</taxon>
        <taxon>Leptocylindrales</taxon>
        <taxon>Leptocylindraceae</taxon>
        <taxon>Leptocylindrus</taxon>
    </lineage>
</organism>
<keyword evidence="3" id="KW-0808">Transferase</keyword>
<gene>
    <name evidence="7" type="ORF">LDAN0321_LOCUS7782</name>
    <name evidence="8" type="ORF">LDAN0321_LOCUS7792</name>
</gene>
<evidence type="ECO:0000256" key="5">
    <source>
        <dbReference type="SAM" id="MobiDB-lite"/>
    </source>
</evidence>
<dbReference type="SUPFAM" id="SSF53335">
    <property type="entry name" value="S-adenosyl-L-methionine-dependent methyltransferases"/>
    <property type="match status" value="1"/>
</dbReference>
<dbReference type="GO" id="GO:0016279">
    <property type="term" value="F:protein-lysine N-methyltransferase activity"/>
    <property type="evidence" value="ECO:0007669"/>
    <property type="project" value="InterPro"/>
</dbReference>
<dbReference type="EMBL" id="HBGY01012249">
    <property type="protein sequence ID" value="CAD9572267.1"/>
    <property type="molecule type" value="Transcribed_RNA"/>
</dbReference>
<dbReference type="CDD" id="cd02440">
    <property type="entry name" value="AdoMet_MTases"/>
    <property type="match status" value="1"/>
</dbReference>
<reference evidence="8" key="1">
    <citation type="submission" date="2021-01" db="EMBL/GenBank/DDBJ databases">
        <authorList>
            <person name="Corre E."/>
            <person name="Pelletier E."/>
            <person name="Niang G."/>
            <person name="Scheremetjew M."/>
            <person name="Finn R."/>
            <person name="Kale V."/>
            <person name="Holt S."/>
            <person name="Cochrane G."/>
            <person name="Meng A."/>
            <person name="Brown T."/>
            <person name="Cohen L."/>
        </authorList>
    </citation>
    <scope>NUCLEOTIDE SEQUENCE</scope>
    <source>
        <strain evidence="8">B650</strain>
    </source>
</reference>
<dbReference type="GO" id="GO:0005739">
    <property type="term" value="C:mitochondrion"/>
    <property type="evidence" value="ECO:0007669"/>
    <property type="project" value="TreeGrafter"/>
</dbReference>
<evidence type="ECO:0000256" key="1">
    <source>
        <dbReference type="ARBA" id="ARBA00010633"/>
    </source>
</evidence>
<dbReference type="GO" id="GO:1905706">
    <property type="term" value="P:regulation of mitochondrial ATP synthesis coupled proton transport"/>
    <property type="evidence" value="ECO:0007669"/>
    <property type="project" value="TreeGrafter"/>
</dbReference>
<dbReference type="AlphaFoldDB" id="A0A6U2NBJ7"/>
<comment type="similarity">
    <text evidence="1">Belongs to the ANT/ATPSC lysine N-methyltransferase family.</text>
</comment>
<evidence type="ECO:0000313" key="8">
    <source>
        <dbReference type="EMBL" id="CAD9572267.1"/>
    </source>
</evidence>
<dbReference type="PANTHER" id="PTHR13610">
    <property type="entry name" value="METHYLTRANSFERASE DOMAIN-CONTAINING PROTEIN"/>
    <property type="match status" value="1"/>
</dbReference>